<comment type="similarity">
    <text evidence="1">Belongs to the dynein heavy chain family.</text>
</comment>
<evidence type="ECO:0000256" key="2">
    <source>
        <dbReference type="ARBA" id="ARBA00023054"/>
    </source>
</evidence>
<protein>
    <submittedName>
        <fullName evidence="5">Uncharacterized protein</fullName>
    </submittedName>
</protein>
<organism evidence="5 6">
    <name type="scientific">Cotesia glomerata</name>
    <name type="common">Lepidopteran parasitic wasp</name>
    <name type="synonym">Apanteles glomeratus</name>
    <dbReference type="NCBI Taxonomy" id="32391"/>
    <lineage>
        <taxon>Eukaryota</taxon>
        <taxon>Metazoa</taxon>
        <taxon>Ecdysozoa</taxon>
        <taxon>Arthropoda</taxon>
        <taxon>Hexapoda</taxon>
        <taxon>Insecta</taxon>
        <taxon>Pterygota</taxon>
        <taxon>Neoptera</taxon>
        <taxon>Endopterygota</taxon>
        <taxon>Hymenoptera</taxon>
        <taxon>Apocrita</taxon>
        <taxon>Ichneumonoidea</taxon>
        <taxon>Braconidae</taxon>
        <taxon>Microgastrinae</taxon>
        <taxon>Cotesia</taxon>
    </lineage>
</organism>
<evidence type="ECO:0000259" key="4">
    <source>
        <dbReference type="Pfam" id="PF12780"/>
    </source>
</evidence>
<dbReference type="GO" id="GO:0005524">
    <property type="term" value="F:ATP binding"/>
    <property type="evidence" value="ECO:0007669"/>
    <property type="project" value="InterPro"/>
</dbReference>
<dbReference type="GO" id="GO:0007018">
    <property type="term" value="P:microtubule-based movement"/>
    <property type="evidence" value="ECO:0007669"/>
    <property type="project" value="InterPro"/>
</dbReference>
<dbReference type="GO" id="GO:0045505">
    <property type="term" value="F:dynein intermediate chain binding"/>
    <property type="evidence" value="ECO:0007669"/>
    <property type="project" value="InterPro"/>
</dbReference>
<dbReference type="InterPro" id="IPR027417">
    <property type="entry name" value="P-loop_NTPase"/>
</dbReference>
<name>A0AAV7IMG9_COTGL</name>
<keyword evidence="6" id="KW-1185">Reference proteome</keyword>
<dbReference type="GO" id="GO:0005858">
    <property type="term" value="C:axonemal dynein complex"/>
    <property type="evidence" value="ECO:0007669"/>
    <property type="project" value="TreeGrafter"/>
</dbReference>
<evidence type="ECO:0000313" key="6">
    <source>
        <dbReference type="Proteomes" id="UP000826195"/>
    </source>
</evidence>
<proteinExistence type="inferred from homology"/>
<dbReference type="InterPro" id="IPR024317">
    <property type="entry name" value="Dynein_heavy_chain_D4_dom"/>
</dbReference>
<dbReference type="Proteomes" id="UP000826195">
    <property type="component" value="Unassembled WGS sequence"/>
</dbReference>
<feature type="domain" description="Dynein heavy chain hydrolytic ATP-binding dynein motor region" evidence="3">
    <location>
        <begin position="33"/>
        <end position="79"/>
    </location>
</feature>
<feature type="domain" description="Dynein heavy chain AAA module D4" evidence="4">
    <location>
        <begin position="136"/>
        <end position="199"/>
    </location>
</feature>
<dbReference type="InterPro" id="IPR026983">
    <property type="entry name" value="DHC"/>
</dbReference>
<dbReference type="PANTHER" id="PTHR46532:SF4">
    <property type="entry name" value="AAA+ ATPASE DOMAIN-CONTAINING PROTEIN"/>
    <property type="match status" value="1"/>
</dbReference>
<keyword evidence="2" id="KW-0175">Coiled coil</keyword>
<dbReference type="Gene3D" id="3.40.50.300">
    <property type="entry name" value="P-loop containing nucleotide triphosphate hydrolases"/>
    <property type="match status" value="2"/>
</dbReference>
<dbReference type="GO" id="GO:0051959">
    <property type="term" value="F:dynein light intermediate chain binding"/>
    <property type="evidence" value="ECO:0007669"/>
    <property type="project" value="InterPro"/>
</dbReference>
<dbReference type="InterPro" id="IPR035699">
    <property type="entry name" value="AAA_6"/>
</dbReference>
<evidence type="ECO:0000313" key="5">
    <source>
        <dbReference type="EMBL" id="KAH0553336.1"/>
    </source>
</evidence>
<dbReference type="AlphaFoldDB" id="A0AAV7IMG9"/>
<reference evidence="5 6" key="1">
    <citation type="journal article" date="2021" name="J. Hered.">
        <title>A chromosome-level genome assembly of the parasitoid wasp, Cotesia glomerata (Hymenoptera: Braconidae).</title>
        <authorList>
            <person name="Pinto B.J."/>
            <person name="Weis J.J."/>
            <person name="Gamble T."/>
            <person name="Ode P.J."/>
            <person name="Paul R."/>
            <person name="Zaspel J.M."/>
        </authorList>
    </citation>
    <scope>NUCLEOTIDE SEQUENCE [LARGE SCALE GENOMIC DNA]</scope>
    <source>
        <strain evidence="5">CgM1</strain>
    </source>
</reference>
<dbReference type="Pfam" id="PF12774">
    <property type="entry name" value="AAA_6"/>
    <property type="match status" value="1"/>
</dbReference>
<accession>A0AAV7IMG9</accession>
<evidence type="ECO:0000259" key="3">
    <source>
        <dbReference type="Pfam" id="PF12774"/>
    </source>
</evidence>
<evidence type="ECO:0000256" key="1">
    <source>
        <dbReference type="ARBA" id="ARBA00008887"/>
    </source>
</evidence>
<comment type="caution">
    <text evidence="5">The sequence shown here is derived from an EMBL/GenBank/DDBJ whole genome shotgun (WGS) entry which is preliminary data.</text>
</comment>
<dbReference type="PANTHER" id="PTHR46532">
    <property type="entry name" value="MALE FERTILITY FACTOR KL5"/>
    <property type="match status" value="1"/>
</dbReference>
<dbReference type="Pfam" id="PF12780">
    <property type="entry name" value="AAA_8"/>
    <property type="match status" value="1"/>
</dbReference>
<gene>
    <name evidence="5" type="ORF">KQX54_001657</name>
</gene>
<dbReference type="EMBL" id="JAHXZJ010001121">
    <property type="protein sequence ID" value="KAH0553336.1"/>
    <property type="molecule type" value="Genomic_DNA"/>
</dbReference>
<sequence length="209" mass="24325">MVSHECEEVSFQTPVTTVEHPKTNEELILGEPWGCFDESNRLEERMLSAVLQQVQTNQETLKSQIEGREIRKQRLCVWNWSLAITTLDRQQIAHILFRLKDQAWKVYDEECLVYQEGDDEQGGAWQEMIYNEYTVILRRSGCKDEKIAIIFDESNILESELLQCMNTSLANGKVPGLFEGDKYKILMTQCIKGAQWEGLMLDSNEDFYK</sequence>